<dbReference type="Proteomes" id="UP000277928">
    <property type="component" value="Unassembled WGS sequence"/>
</dbReference>
<keyword evidence="1 3" id="KW-0863">Zinc-finger</keyword>
<evidence type="ECO:0000313" key="5">
    <source>
        <dbReference type="EMBL" id="VDK76176.1"/>
    </source>
</evidence>
<dbReference type="OrthoDB" id="5855668at2759"/>
<dbReference type="InterPro" id="IPR013083">
    <property type="entry name" value="Znf_RING/FYVE/PHD"/>
</dbReference>
<evidence type="ECO:0000256" key="1">
    <source>
        <dbReference type="ARBA" id="ARBA00022771"/>
    </source>
</evidence>
<dbReference type="AlphaFoldDB" id="A0A3P6SMN8"/>
<evidence type="ECO:0000256" key="2">
    <source>
        <dbReference type="ARBA" id="ARBA00022833"/>
    </source>
</evidence>
<protein>
    <recommendedName>
        <fullName evidence="4">RING-type domain-containing protein</fullName>
    </recommendedName>
</protein>
<dbReference type="InterPro" id="IPR001841">
    <property type="entry name" value="Znf_RING"/>
</dbReference>
<evidence type="ECO:0000259" key="4">
    <source>
        <dbReference type="PROSITE" id="PS50089"/>
    </source>
</evidence>
<sequence>MLFFSVSLVHIAVDDRKIHLMGMDSDVQHAKMHFIRFKNCVVSNTSLWKYCEFHSTCCLNLVFMKDFEELPLVGFSVCSGIEIVRKKLHPSNTVAFKSWDSPKMPSWARNRVKTDDYLRILLRFEMTRLGNKPPIAILNPFEMFTWTAQKKRRAVCNVERKAIKPSAEVTTPTSKKATLPICTFCWERPIDMLLIPCNHAVCCNSCKDNYINYERRRNKTRNISAEVVCPICRKKIESVAQIWFPKNYRCLLCGCDTMSAVAGGENGCGCVIGCYEKARKLCDDGGLCPHCHSKLIDVLHVFIQGDKS</sequence>
<evidence type="ECO:0000313" key="6">
    <source>
        <dbReference type="Proteomes" id="UP000277928"/>
    </source>
</evidence>
<keyword evidence="2" id="KW-0862">Zinc</keyword>
<name>A0A3P6SMN8_LITSI</name>
<reference evidence="5 6" key="1">
    <citation type="submission" date="2018-08" db="EMBL/GenBank/DDBJ databases">
        <authorList>
            <person name="Laetsch R D."/>
            <person name="Stevens L."/>
            <person name="Kumar S."/>
            <person name="Blaxter L. M."/>
        </authorList>
    </citation>
    <scope>NUCLEOTIDE SEQUENCE [LARGE SCALE GENOMIC DNA]</scope>
</reference>
<dbReference type="Gene3D" id="3.30.40.10">
    <property type="entry name" value="Zinc/RING finger domain, C3HC4 (zinc finger)"/>
    <property type="match status" value="1"/>
</dbReference>
<dbReference type="EMBL" id="UYRX01000166">
    <property type="protein sequence ID" value="VDK76176.1"/>
    <property type="molecule type" value="Genomic_DNA"/>
</dbReference>
<dbReference type="PROSITE" id="PS50089">
    <property type="entry name" value="ZF_RING_2"/>
    <property type="match status" value="1"/>
</dbReference>
<keyword evidence="1 3" id="KW-0479">Metal-binding</keyword>
<dbReference type="OMA" id="NSFPPSC"/>
<proteinExistence type="predicted"/>
<organism evidence="5 6">
    <name type="scientific">Litomosoides sigmodontis</name>
    <name type="common">Filarial nematode worm</name>
    <dbReference type="NCBI Taxonomy" id="42156"/>
    <lineage>
        <taxon>Eukaryota</taxon>
        <taxon>Metazoa</taxon>
        <taxon>Ecdysozoa</taxon>
        <taxon>Nematoda</taxon>
        <taxon>Chromadorea</taxon>
        <taxon>Rhabditida</taxon>
        <taxon>Spirurina</taxon>
        <taxon>Spiruromorpha</taxon>
        <taxon>Filarioidea</taxon>
        <taxon>Onchocercidae</taxon>
        <taxon>Litomosoides</taxon>
    </lineage>
</organism>
<dbReference type="Pfam" id="PF13920">
    <property type="entry name" value="zf-C3HC4_3"/>
    <property type="match status" value="1"/>
</dbReference>
<gene>
    <name evidence="5" type="ORF">NLS_LOCUS3190</name>
</gene>
<dbReference type="SUPFAM" id="SSF57850">
    <property type="entry name" value="RING/U-box"/>
    <property type="match status" value="1"/>
</dbReference>
<feature type="domain" description="RING-type" evidence="4">
    <location>
        <begin position="182"/>
        <end position="233"/>
    </location>
</feature>
<evidence type="ECO:0000256" key="3">
    <source>
        <dbReference type="PROSITE-ProRule" id="PRU00175"/>
    </source>
</evidence>
<accession>A0A3P6SMN8</accession>
<dbReference type="GO" id="GO:0008270">
    <property type="term" value="F:zinc ion binding"/>
    <property type="evidence" value="ECO:0007669"/>
    <property type="project" value="UniProtKB-KW"/>
</dbReference>
<keyword evidence="6" id="KW-1185">Reference proteome</keyword>